<dbReference type="InterPro" id="IPR017896">
    <property type="entry name" value="4Fe4S_Fe-S-bd"/>
</dbReference>
<dbReference type="AlphaFoldDB" id="A0A174GET9"/>
<dbReference type="SUPFAM" id="SSF102114">
    <property type="entry name" value="Radical SAM enzymes"/>
    <property type="match status" value="1"/>
</dbReference>
<dbReference type="EC" id="1.97.1.-" evidence="12"/>
<feature type="domain" description="Radical SAM core" evidence="11">
    <location>
        <begin position="10"/>
        <end position="296"/>
    </location>
</feature>
<evidence type="ECO:0000256" key="8">
    <source>
        <dbReference type="ARBA" id="ARBA00023014"/>
    </source>
</evidence>
<dbReference type="Gene3D" id="3.20.20.70">
    <property type="entry name" value="Aldolase class I"/>
    <property type="match status" value="1"/>
</dbReference>
<dbReference type="InterPro" id="IPR013785">
    <property type="entry name" value="Aldolase_TIM"/>
</dbReference>
<dbReference type="PANTHER" id="PTHR30352">
    <property type="entry name" value="PYRUVATE FORMATE-LYASE-ACTIVATING ENZYME"/>
    <property type="match status" value="1"/>
</dbReference>
<dbReference type="OrthoDB" id="9782387at2"/>
<dbReference type="NCBIfam" id="NF043069">
    <property type="entry name" value="T4HPD_activ_SAM"/>
    <property type="match status" value="1"/>
</dbReference>
<dbReference type="InterPro" id="IPR058240">
    <property type="entry name" value="rSAM_sf"/>
</dbReference>
<dbReference type="InterPro" id="IPR007197">
    <property type="entry name" value="rSAM"/>
</dbReference>
<dbReference type="PIRSF" id="PIRSF000371">
    <property type="entry name" value="PFL_act_enz"/>
    <property type="match status" value="1"/>
</dbReference>
<name>A0A174GET9_9FIRM</name>
<gene>
    <name evidence="12" type="primary">hpdA_5</name>
    <name evidence="12" type="ORF">ERS852491_02725</name>
</gene>
<dbReference type="SFLD" id="SFLDG01118">
    <property type="entry name" value="activating_enzymes__group_2"/>
    <property type="match status" value="1"/>
</dbReference>
<feature type="domain" description="4Fe-4S ferredoxin-type" evidence="10">
    <location>
        <begin position="44"/>
        <end position="73"/>
    </location>
</feature>
<keyword evidence="8" id="KW-0411">Iron-sulfur</keyword>
<dbReference type="PROSITE" id="PS51918">
    <property type="entry name" value="RADICAL_SAM"/>
    <property type="match status" value="1"/>
</dbReference>
<dbReference type="SUPFAM" id="SSF54862">
    <property type="entry name" value="4Fe-4S ferredoxins"/>
    <property type="match status" value="1"/>
</dbReference>
<dbReference type="SFLD" id="SFLDS00029">
    <property type="entry name" value="Radical_SAM"/>
    <property type="match status" value="1"/>
</dbReference>
<keyword evidence="3" id="KW-0004">4Fe-4S</keyword>
<dbReference type="PROSITE" id="PS01087">
    <property type="entry name" value="RADICAL_ACTIVATING"/>
    <property type="match status" value="1"/>
</dbReference>
<evidence type="ECO:0000256" key="4">
    <source>
        <dbReference type="ARBA" id="ARBA00022691"/>
    </source>
</evidence>
<dbReference type="Pfam" id="PF00037">
    <property type="entry name" value="Fer4"/>
    <property type="match status" value="1"/>
</dbReference>
<dbReference type="InterPro" id="IPR001989">
    <property type="entry name" value="Radical_activat_CS"/>
</dbReference>
<keyword evidence="4" id="KW-0949">S-adenosyl-L-methionine</keyword>
<dbReference type="GO" id="GO:0051539">
    <property type="term" value="F:4 iron, 4 sulfur cluster binding"/>
    <property type="evidence" value="ECO:0007669"/>
    <property type="project" value="UniProtKB-KW"/>
</dbReference>
<evidence type="ECO:0000256" key="5">
    <source>
        <dbReference type="ARBA" id="ARBA00022723"/>
    </source>
</evidence>
<evidence type="ECO:0000313" key="12">
    <source>
        <dbReference type="EMBL" id="CUO61084.1"/>
    </source>
</evidence>
<dbReference type="InterPro" id="IPR017900">
    <property type="entry name" value="4Fe4S_Fe_S_CS"/>
</dbReference>
<dbReference type="Gene3D" id="3.30.70.20">
    <property type="match status" value="1"/>
</dbReference>
<organism evidence="12 13">
    <name type="scientific">Faecalicatena contorta</name>
    <dbReference type="NCBI Taxonomy" id="39482"/>
    <lineage>
        <taxon>Bacteria</taxon>
        <taxon>Bacillati</taxon>
        <taxon>Bacillota</taxon>
        <taxon>Clostridia</taxon>
        <taxon>Lachnospirales</taxon>
        <taxon>Lachnospiraceae</taxon>
        <taxon>Faecalicatena</taxon>
    </lineage>
</organism>
<evidence type="ECO:0000259" key="11">
    <source>
        <dbReference type="PROSITE" id="PS51918"/>
    </source>
</evidence>
<dbReference type="InterPro" id="IPR050014">
    <property type="entry name" value="T4HPD_activ_SAM"/>
</dbReference>
<reference evidence="12 13" key="1">
    <citation type="submission" date="2015-09" db="EMBL/GenBank/DDBJ databases">
        <authorList>
            <consortium name="Pathogen Informatics"/>
        </authorList>
    </citation>
    <scope>NUCLEOTIDE SEQUENCE [LARGE SCALE GENOMIC DNA]</scope>
    <source>
        <strain evidence="12 13">2789STDY5834876</strain>
    </source>
</reference>
<evidence type="ECO:0000256" key="6">
    <source>
        <dbReference type="ARBA" id="ARBA00023002"/>
    </source>
</evidence>
<keyword evidence="6 12" id="KW-0560">Oxidoreductase</keyword>
<dbReference type="InterPro" id="IPR034457">
    <property type="entry name" value="Organic_radical-activating"/>
</dbReference>
<evidence type="ECO:0000256" key="7">
    <source>
        <dbReference type="ARBA" id="ARBA00023004"/>
    </source>
</evidence>
<comment type="cofactor">
    <cofactor evidence="1">
        <name>[4Fe-4S] cluster</name>
        <dbReference type="ChEBI" id="CHEBI:49883"/>
    </cofactor>
</comment>
<sequence>MSLITNIQKYSIHDGDGIRTTVFFKGCHLRCVWCHNPETQSFKKELLYDSEKCVGCGGCAAACPNGAIEMSGQKAITDRAKCTACGKCTDYCNRNLREIAGKEYTVNELVKELRKDEMFYEESGGGVTLSGGEVMAADIEFVEALVKKLYHFGISVTIDTCGQAPYENYKRILPYTDTFLYDIKTLDTELHKKYMGSGNELILENLEKLSRDGARIYIRIPVIKEVNGNEEAMKAMIRYLQEKNIHAARVNLLPYHNTGSGKYLKAGICYEGADMHAPDREEMNHFVELFRKAGFQDVKIGG</sequence>
<dbReference type="InterPro" id="IPR012839">
    <property type="entry name" value="Organic_radical_activase"/>
</dbReference>
<dbReference type="Pfam" id="PF04055">
    <property type="entry name" value="Radical_SAM"/>
    <property type="match status" value="1"/>
</dbReference>
<dbReference type="STRING" id="39482.ERS852491_02725"/>
<comment type="catalytic activity">
    <reaction evidence="9">
        <text>glycyl-[protein] + reduced [flavodoxin] + S-adenosyl-L-methionine = glycin-2-yl radical-[protein] + semiquinone [flavodoxin] + 5'-deoxyadenosine + L-methionine + H(+)</text>
        <dbReference type="Rhea" id="RHEA:61976"/>
        <dbReference type="Rhea" id="RHEA-COMP:10622"/>
        <dbReference type="Rhea" id="RHEA-COMP:14480"/>
        <dbReference type="Rhea" id="RHEA-COMP:15993"/>
        <dbReference type="Rhea" id="RHEA-COMP:15994"/>
        <dbReference type="ChEBI" id="CHEBI:15378"/>
        <dbReference type="ChEBI" id="CHEBI:17319"/>
        <dbReference type="ChEBI" id="CHEBI:29947"/>
        <dbReference type="ChEBI" id="CHEBI:32722"/>
        <dbReference type="ChEBI" id="CHEBI:57618"/>
        <dbReference type="ChEBI" id="CHEBI:57844"/>
        <dbReference type="ChEBI" id="CHEBI:59789"/>
        <dbReference type="ChEBI" id="CHEBI:140311"/>
    </reaction>
</comment>
<feature type="domain" description="4Fe-4S ferredoxin-type" evidence="10">
    <location>
        <begin position="74"/>
        <end position="102"/>
    </location>
</feature>
<evidence type="ECO:0000256" key="1">
    <source>
        <dbReference type="ARBA" id="ARBA00001966"/>
    </source>
</evidence>
<dbReference type="PROSITE" id="PS51379">
    <property type="entry name" value="4FE4S_FER_2"/>
    <property type="match status" value="2"/>
</dbReference>
<comment type="similarity">
    <text evidence="2">Belongs to the organic radical-activating enzymes family.</text>
</comment>
<protein>
    <submittedName>
        <fullName evidence="12">4-hydroxyphenylacetate decarboxylase activating enzyme</fullName>
        <ecNumber evidence="12">1.97.1.-</ecNumber>
    </submittedName>
</protein>
<evidence type="ECO:0000313" key="13">
    <source>
        <dbReference type="Proteomes" id="UP000095544"/>
    </source>
</evidence>
<keyword evidence="5" id="KW-0479">Metal-binding</keyword>
<proteinExistence type="inferred from homology"/>
<accession>A0A174GET9</accession>
<evidence type="ECO:0000256" key="9">
    <source>
        <dbReference type="ARBA" id="ARBA00047365"/>
    </source>
</evidence>
<dbReference type="RefSeq" id="WP_055153625.1">
    <property type="nucleotide sequence ID" value="NZ_CYZU01000025.1"/>
</dbReference>
<dbReference type="NCBIfam" id="TIGR02494">
    <property type="entry name" value="PFLE_PFLC"/>
    <property type="match status" value="1"/>
</dbReference>
<dbReference type="Proteomes" id="UP000095544">
    <property type="component" value="Unassembled WGS sequence"/>
</dbReference>
<dbReference type="GO" id="GO:0043364">
    <property type="term" value="F:glycyl-radical enzyme activating activity"/>
    <property type="evidence" value="ECO:0007669"/>
    <property type="project" value="InterPro"/>
</dbReference>
<dbReference type="EMBL" id="CYZU01000025">
    <property type="protein sequence ID" value="CUO61084.1"/>
    <property type="molecule type" value="Genomic_DNA"/>
</dbReference>
<dbReference type="SFLD" id="SFLDG01066">
    <property type="entry name" value="organic_radical-activating_enz"/>
    <property type="match status" value="1"/>
</dbReference>
<dbReference type="PANTHER" id="PTHR30352:SF4">
    <property type="entry name" value="PYRUVATE FORMATE-LYASE 2-ACTIVATING ENZYME"/>
    <property type="match status" value="1"/>
</dbReference>
<dbReference type="GO" id="GO:0046872">
    <property type="term" value="F:metal ion binding"/>
    <property type="evidence" value="ECO:0007669"/>
    <property type="project" value="UniProtKB-KW"/>
</dbReference>
<evidence type="ECO:0000256" key="3">
    <source>
        <dbReference type="ARBA" id="ARBA00022485"/>
    </source>
</evidence>
<evidence type="ECO:0000256" key="2">
    <source>
        <dbReference type="ARBA" id="ARBA00009777"/>
    </source>
</evidence>
<dbReference type="PROSITE" id="PS00198">
    <property type="entry name" value="4FE4S_FER_1"/>
    <property type="match status" value="1"/>
</dbReference>
<dbReference type="InterPro" id="IPR040074">
    <property type="entry name" value="BssD/PflA/YjjW"/>
</dbReference>
<keyword evidence="7" id="KW-0408">Iron</keyword>
<evidence type="ECO:0000259" key="10">
    <source>
        <dbReference type="PROSITE" id="PS51379"/>
    </source>
</evidence>